<gene>
    <name evidence="1" type="ORF">F443_01276</name>
</gene>
<dbReference type="AlphaFoldDB" id="V9G0F4"/>
<sequence length="31" mass="3447">MSSDGMRRRKLRGKAKCLSGWNAVSRGTHSL</sequence>
<protein>
    <submittedName>
        <fullName evidence="1">Uncharacterized protein</fullName>
    </submittedName>
</protein>
<comment type="caution">
    <text evidence="1">The sequence shown here is derived from an EMBL/GenBank/DDBJ whole genome shotgun (WGS) entry which is preliminary data.</text>
</comment>
<dbReference type="Proteomes" id="UP000018721">
    <property type="component" value="Unassembled WGS sequence"/>
</dbReference>
<dbReference type="HOGENOM" id="CLU_3400272_0_0_1"/>
<keyword evidence="2" id="KW-1185">Reference proteome</keyword>
<dbReference type="EMBL" id="ANIZ01000198">
    <property type="protein sequence ID" value="ETI56122.1"/>
    <property type="molecule type" value="Genomic_DNA"/>
</dbReference>
<organism evidence="1 2">
    <name type="scientific">Phytophthora nicotianae P1569</name>
    <dbReference type="NCBI Taxonomy" id="1317065"/>
    <lineage>
        <taxon>Eukaryota</taxon>
        <taxon>Sar</taxon>
        <taxon>Stramenopiles</taxon>
        <taxon>Oomycota</taxon>
        <taxon>Peronosporomycetes</taxon>
        <taxon>Peronosporales</taxon>
        <taxon>Peronosporaceae</taxon>
        <taxon>Phytophthora</taxon>
    </lineage>
</organism>
<reference evidence="1 2" key="1">
    <citation type="submission" date="2013-11" db="EMBL/GenBank/DDBJ databases">
        <title>The Genome Sequence of Phytophthora parasitica P1569.</title>
        <authorList>
            <consortium name="The Broad Institute Genomics Platform"/>
            <person name="Russ C."/>
            <person name="Tyler B."/>
            <person name="Panabieres F."/>
            <person name="Shan W."/>
            <person name="Tripathy S."/>
            <person name="Grunwald N."/>
            <person name="Machado M."/>
            <person name="Johnson C.S."/>
            <person name="Arredondo F."/>
            <person name="Hong C."/>
            <person name="Coffey M."/>
            <person name="Young S.K."/>
            <person name="Zeng Q."/>
            <person name="Gargeya S."/>
            <person name="Fitzgerald M."/>
            <person name="Abouelleil A."/>
            <person name="Alvarado L."/>
            <person name="Chapman S.B."/>
            <person name="Gainer-Dewar J."/>
            <person name="Goldberg J."/>
            <person name="Griggs A."/>
            <person name="Gujja S."/>
            <person name="Hansen M."/>
            <person name="Howarth C."/>
            <person name="Imamovic A."/>
            <person name="Ireland A."/>
            <person name="Larimer J."/>
            <person name="McCowan C."/>
            <person name="Murphy C."/>
            <person name="Pearson M."/>
            <person name="Poon T.W."/>
            <person name="Priest M."/>
            <person name="Roberts A."/>
            <person name="Saif S."/>
            <person name="Shea T."/>
            <person name="Sykes S."/>
            <person name="Wortman J."/>
            <person name="Nusbaum C."/>
            <person name="Birren B."/>
        </authorList>
    </citation>
    <scope>NUCLEOTIDE SEQUENCE [LARGE SCALE GENOMIC DNA]</scope>
    <source>
        <strain evidence="1 2">P1569</strain>
    </source>
</reference>
<evidence type="ECO:0000313" key="2">
    <source>
        <dbReference type="Proteomes" id="UP000018721"/>
    </source>
</evidence>
<name>V9G0F4_PHYNI</name>
<evidence type="ECO:0000313" key="1">
    <source>
        <dbReference type="EMBL" id="ETI56122.1"/>
    </source>
</evidence>
<proteinExistence type="predicted"/>
<accession>V9G0F4</accession>